<reference evidence="2" key="1">
    <citation type="journal article" date="2019" name="Int. J. Syst. Evol. Microbiol.">
        <title>The Global Catalogue of Microorganisms (GCM) 10K type strain sequencing project: providing services to taxonomists for standard genome sequencing and annotation.</title>
        <authorList>
            <consortium name="The Broad Institute Genomics Platform"/>
            <consortium name="The Broad Institute Genome Sequencing Center for Infectious Disease"/>
            <person name="Wu L."/>
            <person name="Ma J."/>
        </authorList>
    </citation>
    <scope>NUCLEOTIDE SEQUENCE [LARGE SCALE GENOMIC DNA]</scope>
    <source>
        <strain evidence="2">ZS-35-S2</strain>
    </source>
</reference>
<comment type="caution">
    <text evidence="1">The sequence shown here is derived from an EMBL/GenBank/DDBJ whole genome shotgun (WGS) entry which is preliminary data.</text>
</comment>
<name>A0ABW1KFU8_9ACTN</name>
<evidence type="ECO:0000313" key="1">
    <source>
        <dbReference type="EMBL" id="MFC6020642.1"/>
    </source>
</evidence>
<keyword evidence="2" id="KW-1185">Reference proteome</keyword>
<dbReference type="RefSeq" id="WP_377428108.1">
    <property type="nucleotide sequence ID" value="NZ_JBHSPR010000033.1"/>
</dbReference>
<sequence length="67" mass="7192">MAWLLFFVMSHVVLVLFPGDDPTGDGPWGRTAYVVFNVVLISMSAVGQPLLWLQPARGLSISLGGCS</sequence>
<dbReference type="EMBL" id="JBHSPR010000033">
    <property type="protein sequence ID" value="MFC6020642.1"/>
    <property type="molecule type" value="Genomic_DNA"/>
</dbReference>
<accession>A0ABW1KFU8</accession>
<gene>
    <name evidence="1" type="ORF">ACFP2T_31275</name>
</gene>
<evidence type="ECO:0000313" key="2">
    <source>
        <dbReference type="Proteomes" id="UP001596203"/>
    </source>
</evidence>
<proteinExistence type="predicted"/>
<dbReference type="Proteomes" id="UP001596203">
    <property type="component" value="Unassembled WGS sequence"/>
</dbReference>
<organism evidence="1 2">
    <name type="scientific">Plantactinospora solaniradicis</name>
    <dbReference type="NCBI Taxonomy" id="1723736"/>
    <lineage>
        <taxon>Bacteria</taxon>
        <taxon>Bacillati</taxon>
        <taxon>Actinomycetota</taxon>
        <taxon>Actinomycetes</taxon>
        <taxon>Micromonosporales</taxon>
        <taxon>Micromonosporaceae</taxon>
        <taxon>Plantactinospora</taxon>
    </lineage>
</organism>
<protein>
    <submittedName>
        <fullName evidence="1">Uncharacterized protein</fullName>
    </submittedName>
</protein>